<dbReference type="KEGG" id="dpx:DAPPUDRAFT_304016"/>
<dbReference type="EMBL" id="GL732547">
    <property type="protein sequence ID" value="EFX80543.1"/>
    <property type="molecule type" value="Genomic_DNA"/>
</dbReference>
<evidence type="ECO:0000313" key="2">
    <source>
        <dbReference type="EMBL" id="EFX80543.1"/>
    </source>
</evidence>
<feature type="chain" id="PRO_5003241270" evidence="1">
    <location>
        <begin position="24"/>
        <end position="163"/>
    </location>
</feature>
<dbReference type="PANTHER" id="PTHR34261:SF1">
    <property type="entry name" value="TUBULIN POLYMERIZATION-PROMOTING PROTEIN"/>
    <property type="match status" value="1"/>
</dbReference>
<dbReference type="InParanoid" id="E9GJ56"/>
<evidence type="ECO:0000313" key="3">
    <source>
        <dbReference type="Proteomes" id="UP000000305"/>
    </source>
</evidence>
<name>E9GJ56_DAPPU</name>
<gene>
    <name evidence="2" type="ORF">DAPPUDRAFT_304016</name>
</gene>
<reference evidence="2 3" key="1">
    <citation type="journal article" date="2011" name="Science">
        <title>The ecoresponsive genome of Daphnia pulex.</title>
        <authorList>
            <person name="Colbourne J.K."/>
            <person name="Pfrender M.E."/>
            <person name="Gilbert D."/>
            <person name="Thomas W.K."/>
            <person name="Tucker A."/>
            <person name="Oakley T.H."/>
            <person name="Tokishita S."/>
            <person name="Aerts A."/>
            <person name="Arnold G.J."/>
            <person name="Basu M.K."/>
            <person name="Bauer D.J."/>
            <person name="Caceres C.E."/>
            <person name="Carmel L."/>
            <person name="Casola C."/>
            <person name="Choi J.H."/>
            <person name="Detter J.C."/>
            <person name="Dong Q."/>
            <person name="Dusheyko S."/>
            <person name="Eads B.D."/>
            <person name="Frohlich T."/>
            <person name="Geiler-Samerotte K.A."/>
            <person name="Gerlach D."/>
            <person name="Hatcher P."/>
            <person name="Jogdeo S."/>
            <person name="Krijgsveld J."/>
            <person name="Kriventseva E.V."/>
            <person name="Kultz D."/>
            <person name="Laforsch C."/>
            <person name="Lindquist E."/>
            <person name="Lopez J."/>
            <person name="Manak J.R."/>
            <person name="Muller J."/>
            <person name="Pangilinan J."/>
            <person name="Patwardhan R.P."/>
            <person name="Pitluck S."/>
            <person name="Pritham E.J."/>
            <person name="Rechtsteiner A."/>
            <person name="Rho M."/>
            <person name="Rogozin I.B."/>
            <person name="Sakarya O."/>
            <person name="Salamov A."/>
            <person name="Schaack S."/>
            <person name="Shapiro H."/>
            <person name="Shiga Y."/>
            <person name="Skalitzky C."/>
            <person name="Smith Z."/>
            <person name="Souvorov A."/>
            <person name="Sung W."/>
            <person name="Tang Z."/>
            <person name="Tsuchiya D."/>
            <person name="Tu H."/>
            <person name="Vos H."/>
            <person name="Wang M."/>
            <person name="Wolf Y.I."/>
            <person name="Yamagata H."/>
            <person name="Yamada T."/>
            <person name="Ye Y."/>
            <person name="Shaw J.R."/>
            <person name="Andrews J."/>
            <person name="Crease T.J."/>
            <person name="Tang H."/>
            <person name="Lucas S.M."/>
            <person name="Robertson H.M."/>
            <person name="Bork P."/>
            <person name="Koonin E.V."/>
            <person name="Zdobnov E.M."/>
            <person name="Grigoriev I.V."/>
            <person name="Lynch M."/>
            <person name="Boore J.L."/>
        </authorList>
    </citation>
    <scope>NUCLEOTIDE SEQUENCE [LARGE SCALE GENOMIC DNA]</scope>
</reference>
<dbReference type="AlphaFoldDB" id="E9GJ56"/>
<dbReference type="InterPro" id="IPR053358">
    <property type="entry name" value="Diff-assoc_signaling"/>
</dbReference>
<feature type="signal peptide" evidence="1">
    <location>
        <begin position="1"/>
        <end position="23"/>
    </location>
</feature>
<sequence>MRLYLLQLCAFLFWTFSVDYCNAQEYISTIRTKQDKGGPVCGTVQRDVRGTFKKGLGNAGTDAVALFSRTSFSKNENGKTLVKTKDIHIDLQGMFDQYGKRWANLQIQMNGAQTSPTTIGTVFLEAGKTFPIRLIKNALVVSMQQCAKVWLEIAPKAGVPNDP</sequence>
<evidence type="ECO:0000256" key="1">
    <source>
        <dbReference type="SAM" id="SignalP"/>
    </source>
</evidence>
<dbReference type="PhylomeDB" id="E9GJ56"/>
<dbReference type="Proteomes" id="UP000000305">
    <property type="component" value="Unassembled WGS sequence"/>
</dbReference>
<keyword evidence="1" id="KW-0732">Signal</keyword>
<dbReference type="HOGENOM" id="CLU_1628722_0_0_1"/>
<dbReference type="OrthoDB" id="6333890at2759"/>
<accession>E9GJ56</accession>
<dbReference type="PANTHER" id="PTHR34261">
    <property type="entry name" value="APC REGULATOR OF WNT-SIGNALING PATHWAY-RELATED"/>
    <property type="match status" value="1"/>
</dbReference>
<keyword evidence="3" id="KW-1185">Reference proteome</keyword>
<proteinExistence type="predicted"/>
<organism evidence="2 3">
    <name type="scientific">Daphnia pulex</name>
    <name type="common">Water flea</name>
    <dbReference type="NCBI Taxonomy" id="6669"/>
    <lineage>
        <taxon>Eukaryota</taxon>
        <taxon>Metazoa</taxon>
        <taxon>Ecdysozoa</taxon>
        <taxon>Arthropoda</taxon>
        <taxon>Crustacea</taxon>
        <taxon>Branchiopoda</taxon>
        <taxon>Diplostraca</taxon>
        <taxon>Cladocera</taxon>
        <taxon>Anomopoda</taxon>
        <taxon>Daphniidae</taxon>
        <taxon>Daphnia</taxon>
    </lineage>
</organism>
<protein>
    <submittedName>
        <fullName evidence="2">Uncharacterized protein</fullName>
    </submittedName>
</protein>